<dbReference type="Proteomes" id="UP000594261">
    <property type="component" value="Chromosome 1"/>
</dbReference>
<evidence type="ECO:0000256" key="1">
    <source>
        <dbReference type="SAM" id="MobiDB-lite"/>
    </source>
</evidence>
<dbReference type="KEGG" id="qlo:115991510"/>
<feature type="region of interest" description="Disordered" evidence="1">
    <location>
        <begin position="37"/>
        <end position="58"/>
    </location>
</feature>
<keyword evidence="3" id="KW-1185">Reference proteome</keyword>
<dbReference type="PANTHER" id="PTHR34569">
    <property type="entry name" value="EXPRESSED PROTEIN"/>
    <property type="match status" value="1"/>
</dbReference>
<gene>
    <name evidence="2" type="primary">LOC115991510</name>
</gene>
<reference evidence="2 3" key="1">
    <citation type="journal article" date="2016" name="G3 (Bethesda)">
        <title>First Draft Assembly and Annotation of the Genome of a California Endemic Oak Quercus lobata Nee (Fagaceae).</title>
        <authorList>
            <person name="Sork V.L."/>
            <person name="Fitz-Gibbon S.T."/>
            <person name="Puiu D."/>
            <person name="Crepeau M."/>
            <person name="Gugger P.F."/>
            <person name="Sherman R."/>
            <person name="Stevens K."/>
            <person name="Langley C.H."/>
            <person name="Pellegrini M."/>
            <person name="Salzberg S.L."/>
        </authorList>
    </citation>
    <scope>NUCLEOTIDE SEQUENCE [LARGE SCALE GENOMIC DNA]</scope>
    <source>
        <strain evidence="2 3">cv. SW786</strain>
    </source>
</reference>
<organism evidence="2 3">
    <name type="scientific">Quercus lobata</name>
    <name type="common">Valley oak</name>
    <dbReference type="NCBI Taxonomy" id="97700"/>
    <lineage>
        <taxon>Eukaryota</taxon>
        <taxon>Viridiplantae</taxon>
        <taxon>Streptophyta</taxon>
        <taxon>Embryophyta</taxon>
        <taxon>Tracheophyta</taxon>
        <taxon>Spermatophyta</taxon>
        <taxon>Magnoliopsida</taxon>
        <taxon>eudicotyledons</taxon>
        <taxon>Gunneridae</taxon>
        <taxon>Pentapetalae</taxon>
        <taxon>rosids</taxon>
        <taxon>fabids</taxon>
        <taxon>Fagales</taxon>
        <taxon>Fagaceae</taxon>
        <taxon>Quercus</taxon>
    </lineage>
</organism>
<reference evidence="2" key="2">
    <citation type="submission" date="2021-01" db="UniProtKB">
        <authorList>
            <consortium name="EnsemblPlants"/>
        </authorList>
    </citation>
    <scope>IDENTIFICATION</scope>
</reference>
<dbReference type="Gramene" id="QL01p011372:mrna">
    <property type="protein sequence ID" value="QL01p011372:mrna:CDS:1"/>
    <property type="gene ID" value="QL01p011372"/>
</dbReference>
<dbReference type="PANTHER" id="PTHR34569:SF2">
    <property type="entry name" value="EXPRESSED PROTEIN"/>
    <property type="match status" value="1"/>
</dbReference>
<dbReference type="RefSeq" id="XP_030971152.1">
    <property type="nucleotide sequence ID" value="XM_031115292.1"/>
</dbReference>
<dbReference type="OMA" id="HHTTRIL"/>
<feature type="compositionally biased region" description="Polar residues" evidence="1">
    <location>
        <begin position="1"/>
        <end position="11"/>
    </location>
</feature>
<proteinExistence type="predicted"/>
<name>A0A7N2KLV7_QUELO</name>
<evidence type="ECO:0000313" key="2">
    <source>
        <dbReference type="EnsemblPlants" id="QL01p011372:mrna:CDS:1"/>
    </source>
</evidence>
<feature type="region of interest" description="Disordered" evidence="1">
    <location>
        <begin position="1"/>
        <end position="25"/>
    </location>
</feature>
<dbReference type="OrthoDB" id="1700296at2759"/>
<accession>A0A7N2KLV7</accession>
<dbReference type="AlphaFoldDB" id="A0A7N2KLV7"/>
<protein>
    <submittedName>
        <fullName evidence="2">Uncharacterized protein</fullName>
    </submittedName>
</protein>
<dbReference type="EnsemblPlants" id="QL01p011372:mrna">
    <property type="protein sequence ID" value="QL01p011372:mrna:CDS:1"/>
    <property type="gene ID" value="QL01p011372"/>
</dbReference>
<dbReference type="InParanoid" id="A0A7N2KLV7"/>
<feature type="compositionally biased region" description="Low complexity" evidence="1">
    <location>
        <begin position="37"/>
        <end position="48"/>
    </location>
</feature>
<evidence type="ECO:0000313" key="3">
    <source>
        <dbReference type="Proteomes" id="UP000594261"/>
    </source>
</evidence>
<sequence length="157" mass="17729">MDSLTTQSGKFTSRKRFQSKSFPRSVREETAFAAANNSELANSSNSPSYTSLKELLPPSSEIRRRKSMLSRRFGMQSAHEIPISNFIVQKAAWAYLQPSPPVSSFVAGSKCILYLVWDEFKLPVHTCLNFINRHVIRAITSAFDRLLGAIHHLDQRA</sequence>
<dbReference type="GeneID" id="115991510"/>
<dbReference type="EMBL" id="LRBV02000001">
    <property type="status" value="NOT_ANNOTATED_CDS"/>
    <property type="molecule type" value="Genomic_DNA"/>
</dbReference>